<feature type="region of interest" description="Disordered" evidence="2">
    <location>
        <begin position="317"/>
        <end position="351"/>
    </location>
</feature>
<dbReference type="AlphaFoldDB" id="A0A6A5ZHI9"/>
<dbReference type="Proteomes" id="UP000799770">
    <property type="component" value="Unassembled WGS sequence"/>
</dbReference>
<gene>
    <name evidence="4" type="ORF">BDV96DRAFT_677785</name>
</gene>
<feature type="domain" description="G" evidence="3">
    <location>
        <begin position="8"/>
        <end position="91"/>
    </location>
</feature>
<dbReference type="OrthoDB" id="8954335at2759"/>
<name>A0A6A5ZHI9_9PLEO</name>
<feature type="coiled-coil region" evidence="1">
    <location>
        <begin position="218"/>
        <end position="278"/>
    </location>
</feature>
<feature type="compositionally biased region" description="Basic and acidic residues" evidence="2">
    <location>
        <begin position="317"/>
        <end position="350"/>
    </location>
</feature>
<evidence type="ECO:0000313" key="4">
    <source>
        <dbReference type="EMBL" id="KAF2118942.1"/>
    </source>
</evidence>
<sequence length="358" mass="41523">LRPNDIVIAILGVTGAGKTTFVSHFSTFELEIGHGLEPCTERVQAIPCEFEDGQRMWLVDTPGFDDTYRSDAELLEELATWLNSAYRRQIQLTGIVYLHRIKDIRIGGAAIKNLRMFNQLCGEHGLGSVVLATTMWDSGVDEQAGLKREQELTSSSDFWKLMIEQGSKVFRQDEGRTSAYRIVKYLINKNRPVYLDISREMVDEKKQLRDTKVGSEIATKVDKMKQHYEAELDRLRKELRKEVQNAVEQKNAEAKRQYELAQAEMRGIEKELAKNREDCLRLAADNEQLRQSAQAKDEKDLEEMRLLKSLIQEQRMQIDDAKRQNDKTREYDMEKKRKQSEQRLRQKEAMSAKNCIVM</sequence>
<dbReference type="GO" id="GO:0005525">
    <property type="term" value="F:GTP binding"/>
    <property type="evidence" value="ECO:0007669"/>
    <property type="project" value="InterPro"/>
</dbReference>
<dbReference type="InterPro" id="IPR006073">
    <property type="entry name" value="GTP-bd"/>
</dbReference>
<evidence type="ECO:0000313" key="5">
    <source>
        <dbReference type="Proteomes" id="UP000799770"/>
    </source>
</evidence>
<evidence type="ECO:0000256" key="2">
    <source>
        <dbReference type="SAM" id="MobiDB-lite"/>
    </source>
</evidence>
<feature type="non-terminal residue" evidence="4">
    <location>
        <position position="1"/>
    </location>
</feature>
<dbReference type="InterPro" id="IPR027417">
    <property type="entry name" value="P-loop_NTPase"/>
</dbReference>
<reference evidence="4" key="1">
    <citation type="journal article" date="2020" name="Stud. Mycol.">
        <title>101 Dothideomycetes genomes: a test case for predicting lifestyles and emergence of pathogens.</title>
        <authorList>
            <person name="Haridas S."/>
            <person name="Albert R."/>
            <person name="Binder M."/>
            <person name="Bloem J."/>
            <person name="Labutti K."/>
            <person name="Salamov A."/>
            <person name="Andreopoulos B."/>
            <person name="Baker S."/>
            <person name="Barry K."/>
            <person name="Bills G."/>
            <person name="Bluhm B."/>
            <person name="Cannon C."/>
            <person name="Castanera R."/>
            <person name="Culley D."/>
            <person name="Daum C."/>
            <person name="Ezra D."/>
            <person name="Gonzalez J."/>
            <person name="Henrissat B."/>
            <person name="Kuo A."/>
            <person name="Liang C."/>
            <person name="Lipzen A."/>
            <person name="Lutzoni F."/>
            <person name="Magnuson J."/>
            <person name="Mondo S."/>
            <person name="Nolan M."/>
            <person name="Ohm R."/>
            <person name="Pangilinan J."/>
            <person name="Park H.-J."/>
            <person name="Ramirez L."/>
            <person name="Alfaro M."/>
            <person name="Sun H."/>
            <person name="Tritt A."/>
            <person name="Yoshinaga Y."/>
            <person name="Zwiers L.-H."/>
            <person name="Turgeon B."/>
            <person name="Goodwin S."/>
            <person name="Spatafora J."/>
            <person name="Crous P."/>
            <person name="Grigoriev I."/>
        </authorList>
    </citation>
    <scope>NUCLEOTIDE SEQUENCE</scope>
    <source>
        <strain evidence="4">CBS 627.86</strain>
    </source>
</reference>
<evidence type="ECO:0000259" key="3">
    <source>
        <dbReference type="Pfam" id="PF01926"/>
    </source>
</evidence>
<keyword evidence="5" id="KW-1185">Reference proteome</keyword>
<dbReference type="Gene3D" id="3.40.50.300">
    <property type="entry name" value="P-loop containing nucleotide triphosphate hydrolases"/>
    <property type="match status" value="1"/>
</dbReference>
<keyword evidence="1" id="KW-0175">Coiled coil</keyword>
<proteinExistence type="predicted"/>
<dbReference type="EMBL" id="ML977316">
    <property type="protein sequence ID" value="KAF2118942.1"/>
    <property type="molecule type" value="Genomic_DNA"/>
</dbReference>
<dbReference type="GO" id="GO:0016787">
    <property type="term" value="F:hydrolase activity"/>
    <property type="evidence" value="ECO:0007669"/>
    <property type="project" value="UniProtKB-KW"/>
</dbReference>
<accession>A0A6A5ZHI9</accession>
<organism evidence="4 5">
    <name type="scientific">Lophiotrema nucula</name>
    <dbReference type="NCBI Taxonomy" id="690887"/>
    <lineage>
        <taxon>Eukaryota</taxon>
        <taxon>Fungi</taxon>
        <taxon>Dikarya</taxon>
        <taxon>Ascomycota</taxon>
        <taxon>Pezizomycotina</taxon>
        <taxon>Dothideomycetes</taxon>
        <taxon>Pleosporomycetidae</taxon>
        <taxon>Pleosporales</taxon>
        <taxon>Lophiotremataceae</taxon>
        <taxon>Lophiotrema</taxon>
    </lineage>
</organism>
<evidence type="ECO:0000256" key="1">
    <source>
        <dbReference type="SAM" id="Coils"/>
    </source>
</evidence>
<dbReference type="Pfam" id="PF01926">
    <property type="entry name" value="MMR_HSR1"/>
    <property type="match status" value="1"/>
</dbReference>
<keyword evidence="4" id="KW-0378">Hydrolase</keyword>
<dbReference type="SUPFAM" id="SSF52540">
    <property type="entry name" value="P-loop containing nucleoside triphosphate hydrolases"/>
    <property type="match status" value="1"/>
</dbReference>
<protein>
    <submittedName>
        <fullName evidence="4">P-loop containing nucleoside triphosphate hydrolase protein</fullName>
    </submittedName>
</protein>